<feature type="region of interest" description="Disordered" evidence="1">
    <location>
        <begin position="1"/>
        <end position="68"/>
    </location>
</feature>
<dbReference type="AlphaFoldDB" id="A0A9P0IKF9"/>
<dbReference type="Proteomes" id="UP001153620">
    <property type="component" value="Chromosome 1"/>
</dbReference>
<feature type="compositionally biased region" description="Basic residues" evidence="1">
    <location>
        <begin position="1"/>
        <end position="10"/>
    </location>
</feature>
<reference evidence="2" key="2">
    <citation type="submission" date="2022-10" db="EMBL/GenBank/DDBJ databases">
        <authorList>
            <consortium name="ENA_rothamsted_submissions"/>
            <consortium name="culmorum"/>
            <person name="King R."/>
        </authorList>
    </citation>
    <scope>NUCLEOTIDE SEQUENCE</scope>
</reference>
<name>A0A9P0IKF9_9DIPT</name>
<feature type="compositionally biased region" description="Basic and acidic residues" evidence="1">
    <location>
        <begin position="41"/>
        <end position="57"/>
    </location>
</feature>
<proteinExistence type="predicted"/>
<feature type="compositionally biased region" description="Basic and acidic residues" evidence="1">
    <location>
        <begin position="19"/>
        <end position="29"/>
    </location>
</feature>
<feature type="compositionally biased region" description="Acidic residues" evidence="1">
    <location>
        <begin position="30"/>
        <end position="40"/>
    </location>
</feature>
<reference evidence="2" key="1">
    <citation type="submission" date="2022-01" db="EMBL/GenBank/DDBJ databases">
        <authorList>
            <person name="King R."/>
        </authorList>
    </citation>
    <scope>NUCLEOTIDE SEQUENCE</scope>
</reference>
<dbReference type="OrthoDB" id="9974421at2759"/>
<protein>
    <submittedName>
        <fullName evidence="2">Uncharacterized protein</fullName>
    </submittedName>
</protein>
<dbReference type="PANTHER" id="PTHR41142:SF1">
    <property type="entry name" value="SI:DKEY-16J16.4"/>
    <property type="match status" value="1"/>
</dbReference>
<accession>A0A9P0IKF9</accession>
<feature type="region of interest" description="Disordered" evidence="1">
    <location>
        <begin position="190"/>
        <end position="211"/>
    </location>
</feature>
<organism evidence="2 3">
    <name type="scientific">Chironomus riparius</name>
    <dbReference type="NCBI Taxonomy" id="315576"/>
    <lineage>
        <taxon>Eukaryota</taxon>
        <taxon>Metazoa</taxon>
        <taxon>Ecdysozoa</taxon>
        <taxon>Arthropoda</taxon>
        <taxon>Hexapoda</taxon>
        <taxon>Insecta</taxon>
        <taxon>Pterygota</taxon>
        <taxon>Neoptera</taxon>
        <taxon>Endopterygota</taxon>
        <taxon>Diptera</taxon>
        <taxon>Nematocera</taxon>
        <taxon>Chironomoidea</taxon>
        <taxon>Chironomidae</taxon>
        <taxon>Chironominae</taxon>
        <taxon>Chironomus</taxon>
    </lineage>
</organism>
<sequence>MLKYLTHKLKTQSINEENSIEKIDCHDSGTESDGDLDSEDLNERDMELSMSSRHDTTSPEECSESPAFLSPQSNLLYDQHSSEEELEVIMTKPLENSIEMSNENVDQKQKLKIQNNDDEFSPKRCSSSTFLEKRKRSLAHNSDDEVRQFLESQAYHHNMLAPVNFRTTPPLEALKPHRGHLLFNNQHLNRYSPQQSPSVQEQQQRSTTPNFKTFNHFSRSTTPLILVEAGRGIENIRISCDSPLTSGSSSTPSSSSLDLRSISPPTKVFAISPRRNRTPRNHQLQRLQRRPCLDFDKMQLKARNWNNDGDLSVFCW</sequence>
<feature type="region of interest" description="Disordered" evidence="1">
    <location>
        <begin position="240"/>
        <end position="266"/>
    </location>
</feature>
<keyword evidence="3" id="KW-1185">Reference proteome</keyword>
<dbReference type="EMBL" id="OU895877">
    <property type="protein sequence ID" value="CAH1708737.1"/>
    <property type="molecule type" value="Genomic_DNA"/>
</dbReference>
<dbReference type="PANTHER" id="PTHR41142">
    <property type="entry name" value="SI:DKEY-16J16.4"/>
    <property type="match status" value="1"/>
</dbReference>
<evidence type="ECO:0000313" key="3">
    <source>
        <dbReference type="Proteomes" id="UP001153620"/>
    </source>
</evidence>
<feature type="compositionally biased region" description="Low complexity" evidence="1">
    <location>
        <begin position="192"/>
        <end position="206"/>
    </location>
</feature>
<evidence type="ECO:0000313" key="2">
    <source>
        <dbReference type="EMBL" id="CAH1708737.1"/>
    </source>
</evidence>
<gene>
    <name evidence="2" type="ORF">CHIRRI_LOCUS850</name>
</gene>
<feature type="compositionally biased region" description="Low complexity" evidence="1">
    <location>
        <begin position="240"/>
        <end position="265"/>
    </location>
</feature>
<evidence type="ECO:0000256" key="1">
    <source>
        <dbReference type="SAM" id="MobiDB-lite"/>
    </source>
</evidence>